<dbReference type="Proteomes" id="UP000324800">
    <property type="component" value="Unassembled WGS sequence"/>
</dbReference>
<sequence length="150" mass="17384">MIVQCLGCGGYGMNDYDIITASSIGILKDIIIYYHYKELNQKEDNIIGEVKQNIEEEGIEDEIDLLQFHSNTRSDIAIAEKAQSFQNVFNGFQIEFRFDIDEDFEQEVNYNIDDDDDDDDDDDEEEEDSDDDVVNRNLFSSLMCKIISKH</sequence>
<evidence type="ECO:0000313" key="3">
    <source>
        <dbReference type="Proteomes" id="UP000324800"/>
    </source>
</evidence>
<evidence type="ECO:0000313" key="2">
    <source>
        <dbReference type="EMBL" id="KAA6359135.1"/>
    </source>
</evidence>
<dbReference type="EMBL" id="SNRW01028858">
    <property type="protein sequence ID" value="KAA6359135.1"/>
    <property type="molecule type" value="Genomic_DNA"/>
</dbReference>
<feature type="region of interest" description="Disordered" evidence="1">
    <location>
        <begin position="111"/>
        <end position="133"/>
    </location>
</feature>
<name>A0A5J4TNV7_9EUKA</name>
<comment type="caution">
    <text evidence="2">The sequence shown here is derived from an EMBL/GenBank/DDBJ whole genome shotgun (WGS) entry which is preliminary data.</text>
</comment>
<accession>A0A5J4TNV7</accession>
<reference evidence="2 3" key="1">
    <citation type="submission" date="2019-03" db="EMBL/GenBank/DDBJ databases">
        <title>Single cell metagenomics reveals metabolic interactions within the superorganism composed of flagellate Streblomastix strix and complex community of Bacteroidetes bacteria on its surface.</title>
        <authorList>
            <person name="Treitli S.C."/>
            <person name="Kolisko M."/>
            <person name="Husnik F."/>
            <person name="Keeling P."/>
            <person name="Hampl V."/>
        </authorList>
    </citation>
    <scope>NUCLEOTIDE SEQUENCE [LARGE SCALE GENOMIC DNA]</scope>
    <source>
        <strain evidence="2">ST1C</strain>
    </source>
</reference>
<feature type="compositionally biased region" description="Acidic residues" evidence="1">
    <location>
        <begin position="111"/>
        <end position="132"/>
    </location>
</feature>
<gene>
    <name evidence="2" type="ORF">EZS28_045338</name>
</gene>
<protein>
    <submittedName>
        <fullName evidence="2">Uncharacterized protein</fullName>
    </submittedName>
</protein>
<organism evidence="2 3">
    <name type="scientific">Streblomastix strix</name>
    <dbReference type="NCBI Taxonomy" id="222440"/>
    <lineage>
        <taxon>Eukaryota</taxon>
        <taxon>Metamonada</taxon>
        <taxon>Preaxostyla</taxon>
        <taxon>Oxymonadida</taxon>
        <taxon>Streblomastigidae</taxon>
        <taxon>Streblomastix</taxon>
    </lineage>
</organism>
<evidence type="ECO:0000256" key="1">
    <source>
        <dbReference type="SAM" id="MobiDB-lite"/>
    </source>
</evidence>
<proteinExistence type="predicted"/>
<dbReference type="AlphaFoldDB" id="A0A5J4TNV7"/>